<comment type="caution">
    <text evidence="7">The sequence shown here is derived from an EMBL/GenBank/DDBJ whole genome shotgun (WGS) entry which is preliminary data.</text>
</comment>
<evidence type="ECO:0000256" key="3">
    <source>
        <dbReference type="ARBA" id="ARBA00022989"/>
    </source>
</evidence>
<sequence length="223" mass="24054">MCRVQGCSPPSLTHGVSVVPGLKSFLLLGSVLPWLSSATPSDKRHWRLLASGGHVDHSAATGLKGCSGMGDQCWYQEPTAPGFHGDTHRKMLNEHFKNKFRLLPHPGKLSYTDWSCAILSVQMDLTGQQHRVQVVGHIPSGLSPPVLPLSQARELFLPALSVALLASVSSSAMGSVFAHKHGYCTSVRHHSLILTFAAVLAVIIVVNLQGTLAQPEMCVLWKI</sequence>
<feature type="transmembrane region" description="Helical" evidence="5">
    <location>
        <begin position="191"/>
        <end position="212"/>
    </location>
</feature>
<dbReference type="AlphaFoldDB" id="A0AAD3M1E4"/>
<comment type="subcellular location">
    <subcellularLocation>
        <location evidence="1">Membrane</location>
        <topology evidence="1">Multi-pass membrane protein</topology>
    </subcellularLocation>
</comment>
<evidence type="ECO:0000256" key="5">
    <source>
        <dbReference type="SAM" id="Phobius"/>
    </source>
</evidence>
<dbReference type="GO" id="GO:0016020">
    <property type="term" value="C:membrane"/>
    <property type="evidence" value="ECO:0007669"/>
    <property type="project" value="UniProtKB-SubCell"/>
</dbReference>
<keyword evidence="2 5" id="KW-0812">Transmembrane</keyword>
<proteinExistence type="predicted"/>
<dbReference type="EMBL" id="BRZM01000001">
    <property type="protein sequence ID" value="GLD45807.1"/>
    <property type="molecule type" value="Genomic_DNA"/>
</dbReference>
<evidence type="ECO:0000256" key="4">
    <source>
        <dbReference type="ARBA" id="ARBA00023136"/>
    </source>
</evidence>
<name>A0AAD3M1E4_LATJO</name>
<accession>A0AAD3M1E4</accession>
<evidence type="ECO:0000256" key="1">
    <source>
        <dbReference type="ARBA" id="ARBA00004141"/>
    </source>
</evidence>
<feature type="transmembrane region" description="Helical" evidence="5">
    <location>
        <begin position="155"/>
        <end position="179"/>
    </location>
</feature>
<keyword evidence="3 5" id="KW-1133">Transmembrane helix</keyword>
<evidence type="ECO:0000313" key="7">
    <source>
        <dbReference type="EMBL" id="GLD45807.1"/>
    </source>
</evidence>
<reference evidence="7" key="1">
    <citation type="submission" date="2022-08" db="EMBL/GenBank/DDBJ databases">
        <title>Genome sequencing of akame (Lates japonicus).</title>
        <authorList>
            <person name="Hashiguchi Y."/>
            <person name="Takahashi H."/>
        </authorList>
    </citation>
    <scope>NUCLEOTIDE SEQUENCE</scope>
    <source>
        <strain evidence="7">Kochi</strain>
    </source>
</reference>
<keyword evidence="4 5" id="KW-0472">Membrane</keyword>
<evidence type="ECO:0000256" key="2">
    <source>
        <dbReference type="ARBA" id="ARBA00022692"/>
    </source>
</evidence>
<dbReference type="Pfam" id="PF00916">
    <property type="entry name" value="Sulfate_transp"/>
    <property type="match status" value="1"/>
</dbReference>
<dbReference type="Proteomes" id="UP001279410">
    <property type="component" value="Unassembled WGS sequence"/>
</dbReference>
<protein>
    <submittedName>
        <fullName evidence="7">Solute carrier family 26 member 6-like isoform X1</fullName>
    </submittedName>
</protein>
<evidence type="ECO:0000259" key="6">
    <source>
        <dbReference type="Pfam" id="PF00916"/>
    </source>
</evidence>
<evidence type="ECO:0000313" key="8">
    <source>
        <dbReference type="Proteomes" id="UP001279410"/>
    </source>
</evidence>
<feature type="domain" description="SLC26A/SulP transporter" evidence="6">
    <location>
        <begin position="127"/>
        <end position="185"/>
    </location>
</feature>
<organism evidence="7 8">
    <name type="scientific">Lates japonicus</name>
    <name type="common">Japanese lates</name>
    <dbReference type="NCBI Taxonomy" id="270547"/>
    <lineage>
        <taxon>Eukaryota</taxon>
        <taxon>Metazoa</taxon>
        <taxon>Chordata</taxon>
        <taxon>Craniata</taxon>
        <taxon>Vertebrata</taxon>
        <taxon>Euteleostomi</taxon>
        <taxon>Actinopterygii</taxon>
        <taxon>Neopterygii</taxon>
        <taxon>Teleostei</taxon>
        <taxon>Neoteleostei</taxon>
        <taxon>Acanthomorphata</taxon>
        <taxon>Carangaria</taxon>
        <taxon>Carangaria incertae sedis</taxon>
        <taxon>Centropomidae</taxon>
        <taxon>Lates</taxon>
    </lineage>
</organism>
<gene>
    <name evidence="7" type="ORF">AKAME5_000026600</name>
</gene>
<keyword evidence="8" id="KW-1185">Reference proteome</keyword>
<dbReference type="InterPro" id="IPR011547">
    <property type="entry name" value="SLC26A/SulP_dom"/>
</dbReference>